<keyword evidence="2" id="KW-1185">Reference proteome</keyword>
<evidence type="ECO:0000313" key="1">
    <source>
        <dbReference type="EMBL" id="ADK79723.1"/>
    </source>
</evidence>
<dbReference type="OrthoDB" id="349914at2"/>
<dbReference type="KEGG" id="ssm:Spirs_0578"/>
<dbReference type="Proteomes" id="UP000002318">
    <property type="component" value="Chromosome"/>
</dbReference>
<dbReference type="STRING" id="573413.Spirs_0578"/>
<proteinExistence type="predicted"/>
<dbReference type="eggNOG" id="COG0840">
    <property type="taxonomic scope" value="Bacteria"/>
</dbReference>
<dbReference type="RefSeq" id="WP_013253187.1">
    <property type="nucleotide sequence ID" value="NC_014364.1"/>
</dbReference>
<gene>
    <name evidence="1" type="ordered locus">Spirs_0578</name>
</gene>
<dbReference type="HOGENOM" id="CLU_462236_0_0_12"/>
<reference evidence="1 2" key="1">
    <citation type="journal article" date="2010" name="Stand. Genomic Sci.">
        <title>Complete genome sequence of Spirochaeta smaragdinae type strain (SEBR 4228).</title>
        <authorList>
            <person name="Mavromatis K."/>
            <person name="Yasawong M."/>
            <person name="Chertkov O."/>
            <person name="Lapidus A."/>
            <person name="Lucas S."/>
            <person name="Nolan M."/>
            <person name="Del Rio T.G."/>
            <person name="Tice H."/>
            <person name="Cheng J.F."/>
            <person name="Pitluck S."/>
            <person name="Liolios K."/>
            <person name="Ivanova N."/>
            <person name="Tapia R."/>
            <person name="Han C."/>
            <person name="Bruce D."/>
            <person name="Goodwin L."/>
            <person name="Pati A."/>
            <person name="Chen A."/>
            <person name="Palaniappan K."/>
            <person name="Land M."/>
            <person name="Hauser L."/>
            <person name="Chang Y.J."/>
            <person name="Jeffries C.D."/>
            <person name="Detter J.C."/>
            <person name="Rohde M."/>
            <person name="Brambilla E."/>
            <person name="Spring S."/>
            <person name="Goker M."/>
            <person name="Sikorski J."/>
            <person name="Woyke T."/>
            <person name="Bristow J."/>
            <person name="Eisen J.A."/>
            <person name="Markowitz V."/>
            <person name="Hugenholtz P."/>
            <person name="Klenk H.P."/>
            <person name="Kyrpides N.C."/>
        </authorList>
    </citation>
    <scope>NUCLEOTIDE SEQUENCE [LARGE SCALE GENOMIC DNA]</scope>
    <source>
        <strain evidence="2">DSM 11293 / JCM 15392 / SEBR 4228</strain>
    </source>
</reference>
<name>E1RBJ3_SEDSS</name>
<dbReference type="Gene3D" id="1.10.287.950">
    <property type="entry name" value="Methyl-accepting chemotaxis protein"/>
    <property type="match status" value="1"/>
</dbReference>
<dbReference type="EMBL" id="CP002116">
    <property type="protein sequence ID" value="ADK79723.1"/>
    <property type="molecule type" value="Genomic_DNA"/>
</dbReference>
<sequence length="590" mass="66565">MEQSIETSPTDIAAQIDGVIKNTEIIFDGIAGIFPKLSSELEKGRNTSELQVESLKTKTATFRNTASASSLLAKTKAVLREASDSFNTLHLRDDQLLESLRKEIEVVRELDYRISDIRESSESMELISLNAMTVAIKAGKAGGAFSFITEELKRISARSIVYTEELTAEGKEIDEAFSNFLSAMEKVEEVQTKLLQDFGSFVDTGFQKAGNATDGAIDFLKDIIEESKTIWDPLTTIMQQVQHQDIIRQSLDHVVLALRELKIEEEPIGQETIEELLDELVFLRTIPRLCSDLINDVSEQIRQSYNLFKGETERIGGVMSSIEQKVRDYRHGASLSSYFNEAEASIVKIRKSVTSSLDMKVEITSRSENLMQKVEALQQSFIDFSELVGQFQNVNVASKIEVAKQQALESMEATVEEMSNLTHFIDSTVENALQSIHKFFKRTQESLLFYREMYKSEASFADNFQHDMAFIAEDANSTVHGIEAVIENFSAFGSGFIQTYQETEELLEKLSECRQELAQSTNLLGEIEELFDKQFQKELARNGLTDWNIRSERFQNIIKRFTILEHKKVAGKIGGFEVEEGSAGGEITFF</sequence>
<evidence type="ECO:0008006" key="3">
    <source>
        <dbReference type="Google" id="ProtNLM"/>
    </source>
</evidence>
<protein>
    <recommendedName>
        <fullName evidence="3">Methyl-accepting chemotaxis sensory transducer</fullName>
    </recommendedName>
</protein>
<accession>E1RBJ3</accession>
<dbReference type="AlphaFoldDB" id="E1RBJ3"/>
<evidence type="ECO:0000313" key="2">
    <source>
        <dbReference type="Proteomes" id="UP000002318"/>
    </source>
</evidence>
<organism evidence="1 2">
    <name type="scientific">Sediminispirochaeta smaragdinae (strain DSM 11293 / JCM 15392 / SEBR 4228)</name>
    <name type="common">Spirochaeta smaragdinae</name>
    <dbReference type="NCBI Taxonomy" id="573413"/>
    <lineage>
        <taxon>Bacteria</taxon>
        <taxon>Pseudomonadati</taxon>
        <taxon>Spirochaetota</taxon>
        <taxon>Spirochaetia</taxon>
        <taxon>Spirochaetales</taxon>
        <taxon>Spirochaetaceae</taxon>
        <taxon>Sediminispirochaeta</taxon>
    </lineage>
</organism>
<dbReference type="SUPFAM" id="SSF58104">
    <property type="entry name" value="Methyl-accepting chemotaxis protein (MCP) signaling domain"/>
    <property type="match status" value="2"/>
</dbReference>